<sequence length="353" mass="40639">MLTPLTTLCMECTFYSKLMIVNADKQMQIKPLIGPTRQIMKIGVKEYDWHELFPKVKSNAGAIVAIWSPIILVFFMDTQIWYSVFCTIFGGVYGILHHLGEIRTLGTLRSRFHSLPSAFNVCLIPSSLRNDQARKGRAFFPKKFQRELDLMTIPLTPELFSGLVRWPVFLLANKFSTALNMARDFEGKDEYLFRKIRKDHHMYCAVKECYESLKLILETLVVGDKEKRIVFGILNAVEESIERLSLLEDFQMSELPTLHAKCIKLVELLVEGNKHHYGKVVKVLQDIFEVVTHDMMTDSSRILDLLYSSEQIEGDTMHISGFPEPQLFASNHGQQSIKFPFPDNASLHKQVRF</sequence>
<dbReference type="InterPro" id="IPR058851">
    <property type="entry name" value="CALS1_helical"/>
</dbReference>
<accession>A0A438DAG5</accession>
<gene>
    <name evidence="3" type="primary">CALS8_1</name>
    <name evidence="3" type="ORF">CK203_099857</name>
</gene>
<dbReference type="AlphaFoldDB" id="A0A438DAG5"/>
<comment type="caution">
    <text evidence="3">The sequence shown here is derived from an EMBL/GenBank/DDBJ whole genome shotgun (WGS) entry which is preliminary data.</text>
</comment>
<feature type="transmembrane region" description="Helical" evidence="1">
    <location>
        <begin position="82"/>
        <end position="100"/>
    </location>
</feature>
<dbReference type="Proteomes" id="UP000288805">
    <property type="component" value="Unassembled WGS sequence"/>
</dbReference>
<dbReference type="EMBL" id="QGNW01001715">
    <property type="protein sequence ID" value="RVW32446.1"/>
    <property type="molecule type" value="Genomic_DNA"/>
</dbReference>
<evidence type="ECO:0000313" key="3">
    <source>
        <dbReference type="EMBL" id="RVW32446.1"/>
    </source>
</evidence>
<evidence type="ECO:0000259" key="2">
    <source>
        <dbReference type="Pfam" id="PF25968"/>
    </source>
</evidence>
<name>A0A438DAG5_VITVI</name>
<protein>
    <submittedName>
        <fullName evidence="3">Putative callose synthase 8</fullName>
    </submittedName>
</protein>
<dbReference type="Pfam" id="PF25968">
    <property type="entry name" value="CALS1"/>
    <property type="match status" value="1"/>
</dbReference>
<feature type="transmembrane region" description="Helical" evidence="1">
    <location>
        <begin position="59"/>
        <end position="76"/>
    </location>
</feature>
<keyword evidence="1" id="KW-1133">Transmembrane helix</keyword>
<evidence type="ECO:0000256" key="1">
    <source>
        <dbReference type="SAM" id="Phobius"/>
    </source>
</evidence>
<dbReference type="PANTHER" id="PTHR12741:SF22">
    <property type="entry name" value="CALLOSE SYNTHASE 8-RELATED"/>
    <property type="match status" value="1"/>
</dbReference>
<reference evidence="3 4" key="1">
    <citation type="journal article" date="2018" name="PLoS Genet.">
        <title>Population sequencing reveals clonal diversity and ancestral inbreeding in the grapevine cultivar Chardonnay.</title>
        <authorList>
            <person name="Roach M.J."/>
            <person name="Johnson D.L."/>
            <person name="Bohlmann J."/>
            <person name="van Vuuren H.J."/>
            <person name="Jones S.J."/>
            <person name="Pretorius I.S."/>
            <person name="Schmidt S.A."/>
            <person name="Borneman A.R."/>
        </authorList>
    </citation>
    <scope>NUCLEOTIDE SEQUENCE [LARGE SCALE GENOMIC DNA]</scope>
    <source>
        <strain evidence="4">cv. Chardonnay</strain>
        <tissue evidence="3">Leaf</tissue>
    </source>
</reference>
<keyword evidence="1" id="KW-0812">Transmembrane</keyword>
<feature type="domain" description="Callose synthase helical" evidence="2">
    <location>
        <begin position="167"/>
        <end position="351"/>
    </location>
</feature>
<proteinExistence type="predicted"/>
<keyword evidence="1" id="KW-0472">Membrane</keyword>
<organism evidence="3 4">
    <name type="scientific">Vitis vinifera</name>
    <name type="common">Grape</name>
    <dbReference type="NCBI Taxonomy" id="29760"/>
    <lineage>
        <taxon>Eukaryota</taxon>
        <taxon>Viridiplantae</taxon>
        <taxon>Streptophyta</taxon>
        <taxon>Embryophyta</taxon>
        <taxon>Tracheophyta</taxon>
        <taxon>Spermatophyta</taxon>
        <taxon>Magnoliopsida</taxon>
        <taxon>eudicotyledons</taxon>
        <taxon>Gunneridae</taxon>
        <taxon>Pentapetalae</taxon>
        <taxon>rosids</taxon>
        <taxon>Vitales</taxon>
        <taxon>Vitaceae</taxon>
        <taxon>Viteae</taxon>
        <taxon>Vitis</taxon>
    </lineage>
</organism>
<evidence type="ECO:0000313" key="4">
    <source>
        <dbReference type="Proteomes" id="UP000288805"/>
    </source>
</evidence>
<dbReference type="PANTHER" id="PTHR12741">
    <property type="entry name" value="LYST-INTERACTING PROTEIN LIP5 DOPAMINE RESPONSIVE PROTEIN DRG-1"/>
    <property type="match status" value="1"/>
</dbReference>